<reference evidence="2 3" key="1">
    <citation type="journal article" date="2014" name="PLoS Genet.">
        <title>Phylogenetically driven sequencing of extremely halophilic archaea reveals strategies for static and dynamic osmo-response.</title>
        <authorList>
            <person name="Becker E.A."/>
            <person name="Seitzer P.M."/>
            <person name="Tritt A."/>
            <person name="Larsen D."/>
            <person name="Krusor M."/>
            <person name="Yao A.I."/>
            <person name="Wu D."/>
            <person name="Madern D."/>
            <person name="Eisen J.A."/>
            <person name="Darling A.E."/>
            <person name="Facciotti M.T."/>
        </authorList>
    </citation>
    <scope>NUCLEOTIDE SEQUENCE [LARGE SCALE GENOMIC DNA]</scope>
    <source>
        <strain evidence="2 3">JCM 10990</strain>
    </source>
</reference>
<keyword evidence="3" id="KW-1185">Reference proteome</keyword>
<evidence type="ECO:0000313" key="3">
    <source>
        <dbReference type="Proteomes" id="UP000011693"/>
    </source>
</evidence>
<feature type="compositionally biased region" description="Acidic residues" evidence="1">
    <location>
        <begin position="163"/>
        <end position="172"/>
    </location>
</feature>
<feature type="compositionally biased region" description="Low complexity" evidence="1">
    <location>
        <begin position="62"/>
        <end position="93"/>
    </location>
</feature>
<dbReference type="OrthoDB" id="170488at2157"/>
<dbReference type="RefSeq" id="WP_006166327.1">
    <property type="nucleotide sequence ID" value="NZ_AOIN01000035.1"/>
</dbReference>
<evidence type="ECO:0000256" key="1">
    <source>
        <dbReference type="SAM" id="MobiDB-lite"/>
    </source>
</evidence>
<feature type="region of interest" description="Disordered" evidence="1">
    <location>
        <begin position="62"/>
        <end position="101"/>
    </location>
</feature>
<protein>
    <submittedName>
        <fullName evidence="2">Uncharacterized protein</fullName>
    </submittedName>
</protein>
<gene>
    <name evidence="2" type="ORF">C482_04811</name>
</gene>
<evidence type="ECO:0000313" key="2">
    <source>
        <dbReference type="EMBL" id="ELZ02949.1"/>
    </source>
</evidence>
<proteinExistence type="predicted"/>
<feature type="compositionally biased region" description="Basic and acidic residues" evidence="1">
    <location>
        <begin position="173"/>
        <end position="182"/>
    </location>
</feature>
<sequence length="351" mass="37042">MNRRQHLAQLGGVGLIALSGCLDTISGDETDVAVTDRTGQRALDRAIGRLNEIAIELSAYTGTDSGTATGTDSDADTTTTGTTDTTATSSDTAFDPDPHHERLESTRSFLDTAATELESDRQADVDLVRDYADVLEGLVSVTATVTDDELENEIEDVSAAFDTDADDEEAADDRDNARDTLESRSGLIGDAQDLLESATQTVEDFDDSRYESLPTVDRAQLVDGIEALESVLDSQAVLVAGYDELLAGYDELETGREYSADDEYGAAETAFLDAKLSFEAGTETIEDGRDGTPNELADAFKTAHCQGTHLQTAAAEFAASAAAADDRDIAGAQKHQEGAEDALAAAGECGE</sequence>
<feature type="region of interest" description="Disordered" evidence="1">
    <location>
        <begin position="158"/>
        <end position="190"/>
    </location>
</feature>
<dbReference type="PATRIC" id="fig|1227492.4.peg.927"/>
<dbReference type="Proteomes" id="UP000011693">
    <property type="component" value="Unassembled WGS sequence"/>
</dbReference>
<dbReference type="AlphaFoldDB" id="M0AZT3"/>
<dbReference type="EMBL" id="AOIN01000035">
    <property type="protein sequence ID" value="ELZ02949.1"/>
    <property type="molecule type" value="Genomic_DNA"/>
</dbReference>
<organism evidence="2 3">
    <name type="scientific">Natrialba chahannaoensis JCM 10990</name>
    <dbReference type="NCBI Taxonomy" id="1227492"/>
    <lineage>
        <taxon>Archaea</taxon>
        <taxon>Methanobacteriati</taxon>
        <taxon>Methanobacteriota</taxon>
        <taxon>Stenosarchaea group</taxon>
        <taxon>Halobacteria</taxon>
        <taxon>Halobacteriales</taxon>
        <taxon>Natrialbaceae</taxon>
        <taxon>Natrialba</taxon>
    </lineage>
</organism>
<comment type="caution">
    <text evidence="2">The sequence shown here is derived from an EMBL/GenBank/DDBJ whole genome shotgun (WGS) entry which is preliminary data.</text>
</comment>
<accession>M0AZT3</accession>
<dbReference type="PROSITE" id="PS51257">
    <property type="entry name" value="PROKAR_LIPOPROTEIN"/>
    <property type="match status" value="1"/>
</dbReference>
<feature type="compositionally biased region" description="Low complexity" evidence="1">
    <location>
        <begin position="341"/>
        <end position="351"/>
    </location>
</feature>
<name>M0AZT3_9EURY</name>
<feature type="region of interest" description="Disordered" evidence="1">
    <location>
        <begin position="330"/>
        <end position="351"/>
    </location>
</feature>